<feature type="chain" id="PRO_5005185937" description="PhaC PHA synthase" evidence="1">
    <location>
        <begin position="21"/>
        <end position="174"/>
    </location>
</feature>
<dbReference type="AlphaFoldDB" id="A0A0G3WHX8"/>
<gene>
    <name evidence="2" type="ORF">Epro_0912</name>
</gene>
<evidence type="ECO:0008006" key="4">
    <source>
        <dbReference type="Google" id="ProtNLM"/>
    </source>
</evidence>
<keyword evidence="1" id="KW-0732">Signal</keyword>
<dbReference type="KEGG" id="epo:Epro_0912"/>
<dbReference type="STRING" id="1408281.Epro_0912"/>
<name>A0A0G3WHX8_9BACT</name>
<protein>
    <recommendedName>
        <fullName evidence="4">PhaC PHA synthase</fullName>
    </recommendedName>
</protein>
<dbReference type="EMBL" id="CP009498">
    <property type="protein sequence ID" value="AKL98291.1"/>
    <property type="molecule type" value="Genomic_DNA"/>
</dbReference>
<evidence type="ECO:0000256" key="1">
    <source>
        <dbReference type="SAM" id="SignalP"/>
    </source>
</evidence>
<organism evidence="2 3">
    <name type="scientific">Endomicrobium proavitum</name>
    <dbReference type="NCBI Taxonomy" id="1408281"/>
    <lineage>
        <taxon>Bacteria</taxon>
        <taxon>Pseudomonadati</taxon>
        <taxon>Elusimicrobiota</taxon>
        <taxon>Endomicrobiia</taxon>
        <taxon>Endomicrobiales</taxon>
        <taxon>Endomicrobiaceae</taxon>
        <taxon>Endomicrobium</taxon>
    </lineage>
</organism>
<accession>A0A0G3WHX8</accession>
<dbReference type="OrthoDB" id="92679at2"/>
<dbReference type="Proteomes" id="UP000035337">
    <property type="component" value="Chromosome"/>
</dbReference>
<sequence length="174" mass="18354">MKKVLLALVAAVVFAGVSFATTPIQLFLWDKIAIPADNAVAGIELGIGSNLSSVTGLQWNLIWAKTNDAPIAWQIGLLGQVTGNFTGLQGAFVTYNTGSVTGLQGAAVNYGGDFTGLHFGFLNYNKTLTGIAFGFINYAESAGDFAIQIGLINYIGNSSIKVLNGWFPFINAKI</sequence>
<reference evidence="2 3" key="1">
    <citation type="submission" date="2014-09" db="EMBL/GenBank/DDBJ databases">
        <title>Complete genome sequence of Endomicrobium proavitum.</title>
        <authorList>
            <person name="Zheng H."/>
        </authorList>
    </citation>
    <scope>NUCLEOTIDE SEQUENCE [LARGE SCALE GENOMIC DNA]</scope>
    <source>
        <strain evidence="2 3">Rsa215</strain>
    </source>
</reference>
<feature type="signal peptide" evidence="1">
    <location>
        <begin position="1"/>
        <end position="20"/>
    </location>
</feature>
<evidence type="ECO:0000313" key="2">
    <source>
        <dbReference type="EMBL" id="AKL98291.1"/>
    </source>
</evidence>
<keyword evidence="3" id="KW-1185">Reference proteome</keyword>
<dbReference type="RefSeq" id="WP_052570845.1">
    <property type="nucleotide sequence ID" value="NZ_CP009498.1"/>
</dbReference>
<proteinExistence type="predicted"/>
<evidence type="ECO:0000313" key="3">
    <source>
        <dbReference type="Proteomes" id="UP000035337"/>
    </source>
</evidence>